<name>A0AAN9ELL0_CROPI</name>
<feature type="compositionally biased region" description="Basic and acidic residues" evidence="2">
    <location>
        <begin position="100"/>
        <end position="116"/>
    </location>
</feature>
<gene>
    <name evidence="3" type="ORF">RIF29_25038</name>
</gene>
<dbReference type="EMBL" id="JAYWIO010000005">
    <property type="protein sequence ID" value="KAK7259431.1"/>
    <property type="molecule type" value="Genomic_DNA"/>
</dbReference>
<accession>A0AAN9ELL0</accession>
<reference evidence="3 4" key="1">
    <citation type="submission" date="2024-01" db="EMBL/GenBank/DDBJ databases">
        <title>The genomes of 5 underutilized Papilionoideae crops provide insights into root nodulation and disease resistanc.</title>
        <authorList>
            <person name="Yuan L."/>
        </authorList>
    </citation>
    <scope>NUCLEOTIDE SEQUENCE [LARGE SCALE GENOMIC DNA]</scope>
    <source>
        <strain evidence="3">ZHUSHIDOU_FW_LH</strain>
        <tissue evidence="3">Leaf</tissue>
    </source>
</reference>
<feature type="region of interest" description="Disordered" evidence="2">
    <location>
        <begin position="1"/>
        <end position="26"/>
    </location>
</feature>
<feature type="compositionally biased region" description="Basic and acidic residues" evidence="2">
    <location>
        <begin position="82"/>
        <end position="91"/>
    </location>
</feature>
<evidence type="ECO:0000313" key="4">
    <source>
        <dbReference type="Proteomes" id="UP001372338"/>
    </source>
</evidence>
<dbReference type="AlphaFoldDB" id="A0AAN9ELL0"/>
<evidence type="ECO:0000256" key="2">
    <source>
        <dbReference type="SAM" id="MobiDB-lite"/>
    </source>
</evidence>
<feature type="region of interest" description="Disordered" evidence="2">
    <location>
        <begin position="82"/>
        <end position="116"/>
    </location>
</feature>
<organism evidence="3 4">
    <name type="scientific">Crotalaria pallida</name>
    <name type="common">Smooth rattlebox</name>
    <name type="synonym">Crotalaria striata</name>
    <dbReference type="NCBI Taxonomy" id="3830"/>
    <lineage>
        <taxon>Eukaryota</taxon>
        <taxon>Viridiplantae</taxon>
        <taxon>Streptophyta</taxon>
        <taxon>Embryophyta</taxon>
        <taxon>Tracheophyta</taxon>
        <taxon>Spermatophyta</taxon>
        <taxon>Magnoliopsida</taxon>
        <taxon>eudicotyledons</taxon>
        <taxon>Gunneridae</taxon>
        <taxon>Pentapetalae</taxon>
        <taxon>rosids</taxon>
        <taxon>fabids</taxon>
        <taxon>Fabales</taxon>
        <taxon>Fabaceae</taxon>
        <taxon>Papilionoideae</taxon>
        <taxon>50 kb inversion clade</taxon>
        <taxon>genistoids sensu lato</taxon>
        <taxon>core genistoids</taxon>
        <taxon>Crotalarieae</taxon>
        <taxon>Crotalaria</taxon>
    </lineage>
</organism>
<keyword evidence="4" id="KW-1185">Reference proteome</keyword>
<protein>
    <submittedName>
        <fullName evidence="3">Uncharacterized protein</fullName>
    </submittedName>
</protein>
<sequence length="116" mass="13335">MVQTRSTANHKEIPEAEQDDDRGMKVSREEEQVMIEEAIRNVAAKREIIENMERLGEENAKIQRRMKSIQDYRNTWIEEKVKETGGDKDLEAESIAGGKGEVESQREEGRKNGSML</sequence>
<comment type="caution">
    <text evidence="3">The sequence shown here is derived from an EMBL/GenBank/DDBJ whole genome shotgun (WGS) entry which is preliminary data.</text>
</comment>
<dbReference type="Proteomes" id="UP001372338">
    <property type="component" value="Unassembled WGS sequence"/>
</dbReference>
<evidence type="ECO:0000256" key="1">
    <source>
        <dbReference type="SAM" id="Coils"/>
    </source>
</evidence>
<proteinExistence type="predicted"/>
<evidence type="ECO:0000313" key="3">
    <source>
        <dbReference type="EMBL" id="KAK7259431.1"/>
    </source>
</evidence>
<keyword evidence="1" id="KW-0175">Coiled coil</keyword>
<feature type="coiled-coil region" evidence="1">
    <location>
        <begin position="35"/>
        <end position="72"/>
    </location>
</feature>